<organism evidence="14 15">
    <name type="scientific">Isosphaera pallida (strain ATCC 43644 / DSM 9630 / IS1B)</name>
    <dbReference type="NCBI Taxonomy" id="575540"/>
    <lineage>
        <taxon>Bacteria</taxon>
        <taxon>Pseudomonadati</taxon>
        <taxon>Planctomycetota</taxon>
        <taxon>Planctomycetia</taxon>
        <taxon>Isosphaerales</taxon>
        <taxon>Isosphaeraceae</taxon>
        <taxon>Isosphaera</taxon>
    </lineage>
</organism>
<dbReference type="NCBIfam" id="NF003591">
    <property type="entry name" value="PRK05254.1-4"/>
    <property type="match status" value="1"/>
</dbReference>
<dbReference type="NCBIfam" id="NF003588">
    <property type="entry name" value="PRK05254.1-1"/>
    <property type="match status" value="1"/>
</dbReference>
<dbReference type="NCBIfam" id="NF003589">
    <property type="entry name" value="PRK05254.1-2"/>
    <property type="match status" value="1"/>
</dbReference>
<feature type="compositionally biased region" description="Basic and acidic residues" evidence="12">
    <location>
        <begin position="1"/>
        <end position="11"/>
    </location>
</feature>
<dbReference type="KEGG" id="ipa:Isop_2169"/>
<keyword evidence="15" id="KW-1185">Reference proteome</keyword>
<dbReference type="InterPro" id="IPR036895">
    <property type="entry name" value="Uracil-DNA_glycosylase-like_sf"/>
</dbReference>
<evidence type="ECO:0000256" key="8">
    <source>
        <dbReference type="ARBA" id="ARBA00023204"/>
    </source>
</evidence>
<feature type="region of interest" description="Disordered" evidence="12">
    <location>
        <begin position="1"/>
        <end position="34"/>
    </location>
</feature>
<comment type="similarity">
    <text evidence="3 9 11">Belongs to the uracil-DNA glycosylase (UDG) superfamily. UNG family.</text>
</comment>
<evidence type="ECO:0000256" key="1">
    <source>
        <dbReference type="ARBA" id="ARBA00001400"/>
    </source>
</evidence>
<dbReference type="AlphaFoldDB" id="E8R4Z1"/>
<dbReference type="GO" id="GO:0097510">
    <property type="term" value="P:base-excision repair, AP site formation via deaminated base removal"/>
    <property type="evidence" value="ECO:0007669"/>
    <property type="project" value="TreeGrafter"/>
</dbReference>
<evidence type="ECO:0000256" key="9">
    <source>
        <dbReference type="HAMAP-Rule" id="MF_00148"/>
    </source>
</evidence>
<feature type="domain" description="Uracil-DNA glycosylase-like" evidence="13">
    <location>
        <begin position="102"/>
        <end position="262"/>
    </location>
</feature>
<keyword evidence="9" id="KW-0963">Cytoplasm</keyword>
<dbReference type="HAMAP" id="MF_00148">
    <property type="entry name" value="UDG"/>
    <property type="match status" value="1"/>
</dbReference>
<keyword evidence="8 9" id="KW-0234">DNA repair</keyword>
<dbReference type="PANTHER" id="PTHR11264:SF0">
    <property type="entry name" value="URACIL-DNA GLYCOSYLASE"/>
    <property type="match status" value="1"/>
</dbReference>
<evidence type="ECO:0000313" key="14">
    <source>
        <dbReference type="EMBL" id="ADV62748.1"/>
    </source>
</evidence>
<evidence type="ECO:0000256" key="7">
    <source>
        <dbReference type="ARBA" id="ARBA00022801"/>
    </source>
</evidence>
<keyword evidence="6 9" id="KW-0227">DNA damage</keyword>
<comment type="function">
    <text evidence="2 9 11">Excises uracil residues from the DNA which can arise as a result of misincorporation of dUMP residues by DNA polymerase or due to deamination of cytosine.</text>
</comment>
<evidence type="ECO:0000259" key="13">
    <source>
        <dbReference type="SMART" id="SM00986"/>
    </source>
</evidence>
<dbReference type="FunFam" id="3.40.470.10:FF:000001">
    <property type="entry name" value="Uracil-DNA glycosylase"/>
    <property type="match status" value="1"/>
</dbReference>
<evidence type="ECO:0000256" key="12">
    <source>
        <dbReference type="SAM" id="MobiDB-lite"/>
    </source>
</evidence>
<reference evidence="14 15" key="1">
    <citation type="journal article" date="2011" name="Stand. Genomic Sci.">
        <title>Complete genome sequence of Isosphaera pallida type strain (IS1B).</title>
        <authorList>
            <consortium name="US DOE Joint Genome Institute (JGI-PGF)"/>
            <person name="Goker M."/>
            <person name="Cleland D."/>
            <person name="Saunders E."/>
            <person name="Lapidus A."/>
            <person name="Nolan M."/>
            <person name="Lucas S."/>
            <person name="Hammon N."/>
            <person name="Deshpande S."/>
            <person name="Cheng J.F."/>
            <person name="Tapia R."/>
            <person name="Han C."/>
            <person name="Goodwin L."/>
            <person name="Pitluck S."/>
            <person name="Liolios K."/>
            <person name="Pagani I."/>
            <person name="Ivanova N."/>
            <person name="Mavromatis K."/>
            <person name="Pati A."/>
            <person name="Chen A."/>
            <person name="Palaniappan K."/>
            <person name="Land M."/>
            <person name="Hauser L."/>
            <person name="Chang Y.J."/>
            <person name="Jeffries C.D."/>
            <person name="Detter J.C."/>
            <person name="Beck B."/>
            <person name="Woyke T."/>
            <person name="Bristow J."/>
            <person name="Eisen J.A."/>
            <person name="Markowitz V."/>
            <person name="Hugenholtz P."/>
            <person name="Kyrpides N.C."/>
            <person name="Klenk H.P."/>
        </authorList>
    </citation>
    <scope>NUCLEOTIDE SEQUENCE [LARGE SCALE GENOMIC DNA]</scope>
    <source>
        <strain evidence="15">ATCC 43644 / DSM 9630 / IS1B</strain>
    </source>
</reference>
<dbReference type="Gene3D" id="3.40.470.10">
    <property type="entry name" value="Uracil-DNA glycosylase-like domain"/>
    <property type="match status" value="1"/>
</dbReference>
<dbReference type="eggNOG" id="COG0692">
    <property type="taxonomic scope" value="Bacteria"/>
</dbReference>
<evidence type="ECO:0000256" key="4">
    <source>
        <dbReference type="ARBA" id="ARBA00012030"/>
    </source>
</evidence>
<dbReference type="NCBIfam" id="NF003592">
    <property type="entry name" value="PRK05254.1-5"/>
    <property type="match status" value="1"/>
</dbReference>
<dbReference type="InterPro" id="IPR018085">
    <property type="entry name" value="Ura-DNA_Glyclase_AS"/>
</dbReference>
<evidence type="ECO:0000256" key="5">
    <source>
        <dbReference type="ARBA" id="ARBA00018429"/>
    </source>
</evidence>
<dbReference type="InterPro" id="IPR002043">
    <property type="entry name" value="UDG_fam1"/>
</dbReference>
<dbReference type="InterPro" id="IPR005122">
    <property type="entry name" value="Uracil-DNA_glycosylase-like"/>
</dbReference>
<dbReference type="PROSITE" id="PS00130">
    <property type="entry name" value="U_DNA_GLYCOSYLASE"/>
    <property type="match status" value="1"/>
</dbReference>
<dbReference type="NCBIfam" id="TIGR00628">
    <property type="entry name" value="ung"/>
    <property type="match status" value="1"/>
</dbReference>
<dbReference type="PANTHER" id="PTHR11264">
    <property type="entry name" value="URACIL-DNA GLYCOSYLASE"/>
    <property type="match status" value="1"/>
</dbReference>
<dbReference type="SMART" id="SM00986">
    <property type="entry name" value="UDG"/>
    <property type="match status" value="1"/>
</dbReference>
<gene>
    <name evidence="9" type="primary">ung</name>
    <name evidence="14" type="ordered locus">Isop_2169</name>
</gene>
<dbReference type="EMBL" id="CP002353">
    <property type="protein sequence ID" value="ADV62748.1"/>
    <property type="molecule type" value="Genomic_DNA"/>
</dbReference>
<comment type="catalytic activity">
    <reaction evidence="1 9 11">
        <text>Hydrolyzes single-stranded DNA or mismatched double-stranded DNA and polynucleotides, releasing free uracil.</text>
        <dbReference type="EC" id="3.2.2.27"/>
    </reaction>
</comment>
<evidence type="ECO:0000256" key="2">
    <source>
        <dbReference type="ARBA" id="ARBA00002631"/>
    </source>
</evidence>
<dbReference type="HOGENOM" id="CLU_032162_3_0_0"/>
<dbReference type="Pfam" id="PF03167">
    <property type="entry name" value="UDG"/>
    <property type="match status" value="1"/>
</dbReference>
<dbReference type="RefSeq" id="WP_013565036.1">
    <property type="nucleotide sequence ID" value="NC_014962.1"/>
</dbReference>
<protein>
    <recommendedName>
        <fullName evidence="5 9">Uracil-DNA glycosylase</fullName>
        <shortName evidence="9">UDG</shortName>
        <ecNumber evidence="4 9">3.2.2.27</ecNumber>
    </recommendedName>
</protein>
<evidence type="ECO:0000256" key="10">
    <source>
        <dbReference type="PROSITE-ProRule" id="PRU10072"/>
    </source>
</evidence>
<dbReference type="Proteomes" id="UP000008631">
    <property type="component" value="Chromosome"/>
</dbReference>
<accession>E8R4Z1</accession>
<keyword evidence="7 9" id="KW-0378">Hydrolase</keyword>
<dbReference type="FunCoup" id="E8R4Z1">
    <property type="interactions" value="324"/>
</dbReference>
<name>E8R4Z1_ISOPI</name>
<evidence type="ECO:0000256" key="6">
    <source>
        <dbReference type="ARBA" id="ARBA00022763"/>
    </source>
</evidence>
<dbReference type="CDD" id="cd10027">
    <property type="entry name" value="UDG-F1-like"/>
    <property type="match status" value="1"/>
</dbReference>
<evidence type="ECO:0000313" key="15">
    <source>
        <dbReference type="Proteomes" id="UP000008631"/>
    </source>
</evidence>
<evidence type="ECO:0000256" key="11">
    <source>
        <dbReference type="RuleBase" id="RU003780"/>
    </source>
</evidence>
<dbReference type="SMART" id="SM00987">
    <property type="entry name" value="UreE_C"/>
    <property type="match status" value="1"/>
</dbReference>
<sequence>MARSRNEDSRDMPLFGKFDPSPSPVHAPPAAPPVRVEPIAQPSQVQPLPLVPGLPPLPLAWRIALGRRVEQSKYEEIGAFVAAERRIGTVYPPHDQVFAAFEATPPDQVKAVLLGQDPYHGPGQAHGLCFSVRPGVPIPPSLVNILQELQNDLGFPPPRHGDLRSWANQGVLMLNTVLTVRSGQANSHRGRGWEEFTDAVIAEISAGPHPVVFILWGNPAKAKRKLIDVNRHAIVQSAHPSPLSAHHGFFGSRPFSQVNRALARFGRAPIDWRLSDP</sequence>
<feature type="active site" description="Proton acceptor" evidence="9 10">
    <location>
        <position position="117"/>
    </location>
</feature>
<evidence type="ECO:0000256" key="3">
    <source>
        <dbReference type="ARBA" id="ARBA00008184"/>
    </source>
</evidence>
<dbReference type="InParanoid" id="E8R4Z1"/>
<dbReference type="SUPFAM" id="SSF52141">
    <property type="entry name" value="Uracil-DNA glycosylase-like"/>
    <property type="match status" value="1"/>
</dbReference>
<comment type="subcellular location">
    <subcellularLocation>
        <location evidence="9">Cytoplasm</location>
    </subcellularLocation>
</comment>
<dbReference type="STRING" id="575540.Isop_2169"/>
<feature type="compositionally biased region" description="Pro residues" evidence="12">
    <location>
        <begin position="21"/>
        <end position="32"/>
    </location>
</feature>
<dbReference type="EC" id="3.2.2.27" evidence="4 9"/>
<proteinExistence type="inferred from homology"/>
<keyword evidence="14" id="KW-0326">Glycosidase</keyword>
<dbReference type="GO" id="GO:0004844">
    <property type="term" value="F:uracil DNA N-glycosylase activity"/>
    <property type="evidence" value="ECO:0007669"/>
    <property type="project" value="UniProtKB-UniRule"/>
</dbReference>
<dbReference type="GO" id="GO:0005737">
    <property type="term" value="C:cytoplasm"/>
    <property type="evidence" value="ECO:0007669"/>
    <property type="project" value="UniProtKB-SubCell"/>
</dbReference>